<evidence type="ECO:0000313" key="2">
    <source>
        <dbReference type="EMBL" id="ELK26805.1"/>
    </source>
</evidence>
<feature type="compositionally biased region" description="Basic and acidic residues" evidence="1">
    <location>
        <begin position="47"/>
        <end position="59"/>
    </location>
</feature>
<evidence type="ECO:0000256" key="1">
    <source>
        <dbReference type="SAM" id="MobiDB-lite"/>
    </source>
</evidence>
<accession>L5LL69</accession>
<gene>
    <name evidence="2" type="ORF">MDA_GLEAN10015869</name>
</gene>
<dbReference type="EMBL" id="KB110794">
    <property type="protein sequence ID" value="ELK26805.1"/>
    <property type="molecule type" value="Genomic_DNA"/>
</dbReference>
<protein>
    <submittedName>
        <fullName evidence="2">Uncharacterized protein</fullName>
    </submittedName>
</protein>
<reference evidence="3" key="1">
    <citation type="journal article" date="2013" name="Science">
        <title>Comparative analysis of bat genomes provides insight into the evolution of flight and immunity.</title>
        <authorList>
            <person name="Zhang G."/>
            <person name="Cowled C."/>
            <person name="Shi Z."/>
            <person name="Huang Z."/>
            <person name="Bishop-Lilly K.A."/>
            <person name="Fang X."/>
            <person name="Wynne J.W."/>
            <person name="Xiong Z."/>
            <person name="Baker M.L."/>
            <person name="Zhao W."/>
            <person name="Tachedjian M."/>
            <person name="Zhu Y."/>
            <person name="Zhou P."/>
            <person name="Jiang X."/>
            <person name="Ng J."/>
            <person name="Yang L."/>
            <person name="Wu L."/>
            <person name="Xiao J."/>
            <person name="Feng Y."/>
            <person name="Chen Y."/>
            <person name="Sun X."/>
            <person name="Zhang Y."/>
            <person name="Marsh G.A."/>
            <person name="Crameri G."/>
            <person name="Broder C.C."/>
            <person name="Frey K.G."/>
            <person name="Wang L.F."/>
            <person name="Wang J."/>
        </authorList>
    </citation>
    <scope>NUCLEOTIDE SEQUENCE [LARGE SCALE GENOMIC DNA]</scope>
</reference>
<sequence>MRESNVAEIGGSRAVEKGGSKTAEMGGREAAEKGGSQVADKGGSEVAETRGSEVVEKGAKPSSVGFAPFSPSLWPQKALFLQESSCNGALTCTLRNNVAIIEAKQTPETCFQSAGPQSWSCNSVSIIGAKQNQIPAFSSRRLKLEPGLRAKAGSQFQ</sequence>
<evidence type="ECO:0000313" key="3">
    <source>
        <dbReference type="Proteomes" id="UP000010556"/>
    </source>
</evidence>
<organism evidence="2 3">
    <name type="scientific">Myotis davidii</name>
    <name type="common">David's myotis</name>
    <dbReference type="NCBI Taxonomy" id="225400"/>
    <lineage>
        <taxon>Eukaryota</taxon>
        <taxon>Metazoa</taxon>
        <taxon>Chordata</taxon>
        <taxon>Craniata</taxon>
        <taxon>Vertebrata</taxon>
        <taxon>Euteleostomi</taxon>
        <taxon>Mammalia</taxon>
        <taxon>Eutheria</taxon>
        <taxon>Laurasiatheria</taxon>
        <taxon>Chiroptera</taxon>
        <taxon>Yangochiroptera</taxon>
        <taxon>Vespertilionidae</taxon>
        <taxon>Myotis</taxon>
    </lineage>
</organism>
<name>L5LL69_MYODS</name>
<dbReference type="Proteomes" id="UP000010556">
    <property type="component" value="Unassembled WGS sequence"/>
</dbReference>
<keyword evidence="3" id="KW-1185">Reference proteome</keyword>
<feature type="region of interest" description="Disordered" evidence="1">
    <location>
        <begin position="1"/>
        <end position="62"/>
    </location>
</feature>
<proteinExistence type="predicted"/>
<dbReference type="AlphaFoldDB" id="L5LL69"/>